<gene>
    <name evidence="7" type="ORF">BLNAU_22640</name>
</gene>
<evidence type="ECO:0000259" key="5">
    <source>
        <dbReference type="SMART" id="SM00385"/>
    </source>
</evidence>
<evidence type="ECO:0000256" key="1">
    <source>
        <dbReference type="ARBA" id="ARBA00022618"/>
    </source>
</evidence>
<dbReference type="SMART" id="SM01332">
    <property type="entry name" value="Cyclin_C"/>
    <property type="match status" value="1"/>
</dbReference>
<proteinExistence type="inferred from homology"/>
<evidence type="ECO:0000256" key="3">
    <source>
        <dbReference type="ARBA" id="ARBA00023306"/>
    </source>
</evidence>
<keyword evidence="2 4" id="KW-0195">Cyclin</keyword>
<dbReference type="SMART" id="SM00385">
    <property type="entry name" value="CYCLIN"/>
    <property type="match status" value="2"/>
</dbReference>
<evidence type="ECO:0000256" key="2">
    <source>
        <dbReference type="ARBA" id="ARBA00023127"/>
    </source>
</evidence>
<dbReference type="PIRSF" id="PIRSF001771">
    <property type="entry name" value="Cyclin_A_B_D_E"/>
    <property type="match status" value="1"/>
</dbReference>
<dbReference type="Gene3D" id="1.10.472.10">
    <property type="entry name" value="Cyclin-like"/>
    <property type="match status" value="2"/>
</dbReference>
<feature type="domain" description="Cyclin C-terminal" evidence="6">
    <location>
        <begin position="192"/>
        <end position="308"/>
    </location>
</feature>
<name>A0ABQ9WSH9_9EUKA</name>
<dbReference type="EMBL" id="JARBJD010000408">
    <property type="protein sequence ID" value="KAK2942450.1"/>
    <property type="molecule type" value="Genomic_DNA"/>
</dbReference>
<dbReference type="InterPro" id="IPR039361">
    <property type="entry name" value="Cyclin"/>
</dbReference>
<comment type="similarity">
    <text evidence="4">Belongs to the cyclin family.</text>
</comment>
<evidence type="ECO:0000256" key="4">
    <source>
        <dbReference type="RuleBase" id="RU000383"/>
    </source>
</evidence>
<evidence type="ECO:0000313" key="7">
    <source>
        <dbReference type="EMBL" id="KAK2942450.1"/>
    </source>
</evidence>
<dbReference type="InterPro" id="IPR004367">
    <property type="entry name" value="Cyclin_C-dom"/>
</dbReference>
<dbReference type="Pfam" id="PF02984">
    <property type="entry name" value="Cyclin_C"/>
    <property type="match status" value="1"/>
</dbReference>
<dbReference type="InterPro" id="IPR006671">
    <property type="entry name" value="Cyclin_N"/>
</dbReference>
<dbReference type="PANTHER" id="PTHR10177">
    <property type="entry name" value="CYCLINS"/>
    <property type="match status" value="1"/>
</dbReference>
<keyword evidence="8" id="KW-1185">Reference proteome</keyword>
<comment type="caution">
    <text evidence="7">The sequence shown here is derived from an EMBL/GenBank/DDBJ whole genome shotgun (WGS) entry which is preliminary data.</text>
</comment>
<dbReference type="InterPro" id="IPR036915">
    <property type="entry name" value="Cyclin-like_sf"/>
</dbReference>
<organism evidence="7 8">
    <name type="scientific">Blattamonas nauphoetae</name>
    <dbReference type="NCBI Taxonomy" id="2049346"/>
    <lineage>
        <taxon>Eukaryota</taxon>
        <taxon>Metamonada</taxon>
        <taxon>Preaxostyla</taxon>
        <taxon>Oxymonadida</taxon>
        <taxon>Blattamonas</taxon>
    </lineage>
</organism>
<dbReference type="Proteomes" id="UP001281761">
    <property type="component" value="Unassembled WGS sequence"/>
</dbReference>
<keyword evidence="3" id="KW-0131">Cell cycle</keyword>
<evidence type="ECO:0000313" key="8">
    <source>
        <dbReference type="Proteomes" id="UP001281761"/>
    </source>
</evidence>
<sequence>MAEPEESSFIQHQSSMMPQQVPINDHIPVYFVPEDEVIENIDADDIANPYTCSIYSTDVYAYLKQLEVSHRPTPNYLQKQPQLNARTRAYCIDWLADLHRTLSRTYQASLQADTLFTSISLFDRFLSVRQIPQDKPYLAAISCFLIATKFEETYYPSVNQLLRFAPKVGTKEDILKMERFILSDLRYTVGSPTPLTFLKRFAKASHADPTLGMLSRYMSEYSLMNYSLATNYLPSQIASSAIAHSRIIAGQTPWTATLQYYTGYSYQELADCMREMKVAVQKAPLLKTQTIYRKYASSKYLKAAITASKHI</sequence>
<dbReference type="InterPro" id="IPR013763">
    <property type="entry name" value="Cyclin-like_dom"/>
</dbReference>
<feature type="domain" description="Cyclin-like" evidence="5">
    <location>
        <begin position="93"/>
        <end position="183"/>
    </location>
</feature>
<reference evidence="7 8" key="1">
    <citation type="journal article" date="2022" name="bioRxiv">
        <title>Genomics of Preaxostyla Flagellates Illuminates Evolutionary Transitions and the Path Towards Mitochondrial Loss.</title>
        <authorList>
            <person name="Novak L.V.F."/>
            <person name="Treitli S.C."/>
            <person name="Pyrih J."/>
            <person name="Halakuc P."/>
            <person name="Pipaliya S.V."/>
            <person name="Vacek V."/>
            <person name="Brzon O."/>
            <person name="Soukal P."/>
            <person name="Eme L."/>
            <person name="Dacks J.B."/>
            <person name="Karnkowska A."/>
            <person name="Elias M."/>
            <person name="Hampl V."/>
        </authorList>
    </citation>
    <scope>NUCLEOTIDE SEQUENCE [LARGE SCALE GENOMIC DNA]</scope>
    <source>
        <strain evidence="7">NAU3</strain>
        <tissue evidence="7">Gut</tissue>
    </source>
</reference>
<evidence type="ECO:0000259" key="6">
    <source>
        <dbReference type="SMART" id="SM01332"/>
    </source>
</evidence>
<dbReference type="InterPro" id="IPR046965">
    <property type="entry name" value="Cyclin_A/B-like"/>
</dbReference>
<accession>A0ABQ9WSH9</accession>
<keyword evidence="1" id="KW-0132">Cell division</keyword>
<feature type="domain" description="Cyclin-like" evidence="5">
    <location>
        <begin position="196"/>
        <end position="278"/>
    </location>
</feature>
<protein>
    <submittedName>
        <fullName evidence="7">G2/mitotic-specific cyclin-B2</fullName>
    </submittedName>
</protein>
<dbReference type="SUPFAM" id="SSF47954">
    <property type="entry name" value="Cyclin-like"/>
    <property type="match status" value="2"/>
</dbReference>
<dbReference type="Pfam" id="PF00134">
    <property type="entry name" value="Cyclin_N"/>
    <property type="match status" value="1"/>
</dbReference>